<sequence>MSWAGAVIKGVYLLVKPTLVNNQEHPPLLDANGVLLTSQSGAAPLGGGLTWTKTVFTMNGASQTLLAANPARKEVIITNLIGNSQLAYDPLGAAVTLINGIQLQATDSDVWSGAECPLGAFTVIGTNTQNVLVYEGV</sequence>
<gene>
    <name evidence="1" type="ORF">UFOVP1339_53</name>
</gene>
<evidence type="ECO:0000313" key="1">
    <source>
        <dbReference type="EMBL" id="CAB4200587.1"/>
    </source>
</evidence>
<name>A0A6J5RT67_9CAUD</name>
<proteinExistence type="predicted"/>
<dbReference type="EMBL" id="LR797300">
    <property type="protein sequence ID" value="CAB4200587.1"/>
    <property type="molecule type" value="Genomic_DNA"/>
</dbReference>
<organism evidence="1">
    <name type="scientific">uncultured Caudovirales phage</name>
    <dbReference type="NCBI Taxonomy" id="2100421"/>
    <lineage>
        <taxon>Viruses</taxon>
        <taxon>Duplodnaviria</taxon>
        <taxon>Heunggongvirae</taxon>
        <taxon>Uroviricota</taxon>
        <taxon>Caudoviricetes</taxon>
        <taxon>Peduoviridae</taxon>
        <taxon>Maltschvirus</taxon>
        <taxon>Maltschvirus maltsch</taxon>
    </lineage>
</organism>
<reference evidence="1" key="1">
    <citation type="submission" date="2020-05" db="EMBL/GenBank/DDBJ databases">
        <authorList>
            <person name="Chiriac C."/>
            <person name="Salcher M."/>
            <person name="Ghai R."/>
            <person name="Kavagutti S V."/>
        </authorList>
    </citation>
    <scope>NUCLEOTIDE SEQUENCE</scope>
</reference>
<protein>
    <submittedName>
        <fullName evidence="1">Uncharacterized protein</fullName>
    </submittedName>
</protein>
<accession>A0A6J5RT67</accession>